<organism evidence="5 6">
    <name type="scientific">Stephania cephalantha</name>
    <dbReference type="NCBI Taxonomy" id="152367"/>
    <lineage>
        <taxon>Eukaryota</taxon>
        <taxon>Viridiplantae</taxon>
        <taxon>Streptophyta</taxon>
        <taxon>Embryophyta</taxon>
        <taxon>Tracheophyta</taxon>
        <taxon>Spermatophyta</taxon>
        <taxon>Magnoliopsida</taxon>
        <taxon>Ranunculales</taxon>
        <taxon>Menispermaceae</taxon>
        <taxon>Menispermoideae</taxon>
        <taxon>Cissampelideae</taxon>
        <taxon>Stephania</taxon>
    </lineage>
</organism>
<comment type="caution">
    <text evidence="5">The sequence shown here is derived from an EMBL/GenBank/DDBJ whole genome shotgun (WGS) entry which is preliminary data.</text>
</comment>
<feature type="domain" description="Protease Do-like PDZ" evidence="4">
    <location>
        <begin position="15"/>
        <end position="62"/>
    </location>
</feature>
<dbReference type="InterPro" id="IPR041517">
    <property type="entry name" value="DEGP_PDZ"/>
</dbReference>
<gene>
    <name evidence="5" type="ORF">Scep_011986</name>
</gene>
<accession>A0AAP0P6C6</accession>
<dbReference type="Pfam" id="PF17815">
    <property type="entry name" value="PDZ_3"/>
    <property type="match status" value="1"/>
</dbReference>
<evidence type="ECO:0000256" key="1">
    <source>
        <dbReference type="ARBA" id="ARBA00022670"/>
    </source>
</evidence>
<proteinExistence type="predicted"/>
<dbReference type="Proteomes" id="UP001419268">
    <property type="component" value="Unassembled WGS sequence"/>
</dbReference>
<keyword evidence="2" id="KW-0378">Hydrolase</keyword>
<dbReference type="Gene3D" id="3.20.190.20">
    <property type="match status" value="1"/>
</dbReference>
<dbReference type="InterPro" id="IPR046449">
    <property type="entry name" value="DEGP_PDZ_sf"/>
</dbReference>
<dbReference type="PANTHER" id="PTHR45980">
    <property type="match status" value="1"/>
</dbReference>
<evidence type="ECO:0000256" key="2">
    <source>
        <dbReference type="ARBA" id="ARBA00022801"/>
    </source>
</evidence>
<keyword evidence="1" id="KW-0645">Protease</keyword>
<keyword evidence="3" id="KW-0720">Serine protease</keyword>
<evidence type="ECO:0000259" key="4">
    <source>
        <dbReference type="Pfam" id="PF17815"/>
    </source>
</evidence>
<reference evidence="5 6" key="1">
    <citation type="submission" date="2024-01" db="EMBL/GenBank/DDBJ databases">
        <title>Genome assemblies of Stephania.</title>
        <authorList>
            <person name="Yang L."/>
        </authorList>
    </citation>
    <scope>NUCLEOTIDE SEQUENCE [LARGE SCALE GENOMIC DNA]</scope>
    <source>
        <strain evidence="5">JXDWG</strain>
        <tissue evidence="5">Leaf</tissue>
    </source>
</reference>
<name>A0AAP0P6C6_9MAGN</name>
<evidence type="ECO:0000256" key="3">
    <source>
        <dbReference type="ARBA" id="ARBA00022825"/>
    </source>
</evidence>
<dbReference type="AlphaFoldDB" id="A0AAP0P6C6"/>
<protein>
    <recommendedName>
        <fullName evidence="4">Protease Do-like PDZ domain-containing protein</fullName>
    </recommendedName>
</protein>
<keyword evidence="6" id="KW-1185">Reference proteome</keyword>
<evidence type="ECO:0000313" key="5">
    <source>
        <dbReference type="EMBL" id="KAK9132458.1"/>
    </source>
</evidence>
<evidence type="ECO:0000313" key="6">
    <source>
        <dbReference type="Proteomes" id="UP001419268"/>
    </source>
</evidence>
<dbReference type="PANTHER" id="PTHR45980:SF9">
    <property type="entry name" value="PROTEASE DO-LIKE 10, MITOCHONDRIAL-RELATED"/>
    <property type="match status" value="1"/>
</dbReference>
<dbReference type="GO" id="GO:0004252">
    <property type="term" value="F:serine-type endopeptidase activity"/>
    <property type="evidence" value="ECO:0007669"/>
    <property type="project" value="TreeGrafter"/>
</dbReference>
<sequence length="84" mass="9816">MMDVCFFSDLTYITFEWQVKKVDGVKVENLKHLCQLVENCRKTNLRFDLDDERVIVLNSSTLTMMASCNYLFSLIVNSYTCFPS</sequence>
<dbReference type="EMBL" id="JBBNAG010000005">
    <property type="protein sequence ID" value="KAK9132458.1"/>
    <property type="molecule type" value="Genomic_DNA"/>
</dbReference>
<dbReference type="GO" id="GO:0006508">
    <property type="term" value="P:proteolysis"/>
    <property type="evidence" value="ECO:0007669"/>
    <property type="project" value="UniProtKB-KW"/>
</dbReference>